<dbReference type="Pfam" id="PF01551">
    <property type="entry name" value="Peptidase_M23"/>
    <property type="match status" value="1"/>
</dbReference>
<dbReference type="InterPro" id="IPR011055">
    <property type="entry name" value="Dup_hybrid_motif"/>
</dbReference>
<dbReference type="Gene3D" id="2.70.70.10">
    <property type="entry name" value="Glucose Permease (Domain IIA)"/>
    <property type="match status" value="1"/>
</dbReference>
<name>A0A1F6WQL1_9BACT</name>
<sequence>MVTIGEIRMATIERPGDPLTKKVIHVPNPEYSELWGHVYNFLNEKTNPSSPLGNDYPKHINPYFGYFGEQFHPILRQPHHFHLGIDLASPIKKPVYSSLEGILEYSGFHVGNGNYVMISHPDIVTEDGFMLYTLYMHLRDLKVGFSKYQKMLREISLRSYPNISITRDTLIGTVGESGNAKGMYPHVHLQCEFRHKDGTIIAIDPAPILGIESQVNRTATLNTEEEFLRLYETDKKNICDHCVEKYWK</sequence>
<evidence type="ECO:0000313" key="2">
    <source>
        <dbReference type="EMBL" id="OGI84163.1"/>
    </source>
</evidence>
<accession>A0A1F6WQL1</accession>
<dbReference type="InterPro" id="IPR050570">
    <property type="entry name" value="Cell_wall_metabolism_enzyme"/>
</dbReference>
<dbReference type="SUPFAM" id="SSF51261">
    <property type="entry name" value="Duplicated hybrid motif"/>
    <property type="match status" value="1"/>
</dbReference>
<comment type="caution">
    <text evidence="2">The sequence shown here is derived from an EMBL/GenBank/DDBJ whole genome shotgun (WGS) entry which is preliminary data.</text>
</comment>
<feature type="domain" description="M23ase beta-sheet core" evidence="1">
    <location>
        <begin position="81"/>
        <end position="192"/>
    </location>
</feature>
<reference evidence="2 3" key="1">
    <citation type="journal article" date="2016" name="Nat. Commun.">
        <title>Thousands of microbial genomes shed light on interconnected biogeochemical processes in an aquifer system.</title>
        <authorList>
            <person name="Anantharaman K."/>
            <person name="Brown C.T."/>
            <person name="Hug L.A."/>
            <person name="Sharon I."/>
            <person name="Castelle C.J."/>
            <person name="Probst A.J."/>
            <person name="Thomas B.C."/>
            <person name="Singh A."/>
            <person name="Wilkins M.J."/>
            <person name="Karaoz U."/>
            <person name="Brodie E.L."/>
            <person name="Williams K.H."/>
            <person name="Hubbard S.S."/>
            <person name="Banfield J.F."/>
        </authorList>
    </citation>
    <scope>NUCLEOTIDE SEQUENCE [LARGE SCALE GENOMIC DNA]</scope>
</reference>
<evidence type="ECO:0000259" key="1">
    <source>
        <dbReference type="Pfam" id="PF01551"/>
    </source>
</evidence>
<dbReference type="PANTHER" id="PTHR21666:SF270">
    <property type="entry name" value="MUREIN HYDROLASE ACTIVATOR ENVC"/>
    <property type="match status" value="1"/>
</dbReference>
<dbReference type="STRING" id="1801766.A2997_01855"/>
<dbReference type="InterPro" id="IPR016047">
    <property type="entry name" value="M23ase_b-sheet_dom"/>
</dbReference>
<dbReference type="EMBL" id="MFUQ01000001">
    <property type="protein sequence ID" value="OGI84163.1"/>
    <property type="molecule type" value="Genomic_DNA"/>
</dbReference>
<protein>
    <recommendedName>
        <fullName evidence="1">M23ase beta-sheet core domain-containing protein</fullName>
    </recommendedName>
</protein>
<gene>
    <name evidence="2" type="ORF">A2997_01855</name>
</gene>
<dbReference type="AlphaFoldDB" id="A0A1F6WQL1"/>
<dbReference type="Proteomes" id="UP000179448">
    <property type="component" value="Unassembled WGS sequence"/>
</dbReference>
<dbReference type="CDD" id="cd12797">
    <property type="entry name" value="M23_peptidase"/>
    <property type="match status" value="1"/>
</dbReference>
<dbReference type="PANTHER" id="PTHR21666">
    <property type="entry name" value="PEPTIDASE-RELATED"/>
    <property type="match status" value="1"/>
</dbReference>
<dbReference type="GO" id="GO:0004222">
    <property type="term" value="F:metalloendopeptidase activity"/>
    <property type="evidence" value="ECO:0007669"/>
    <property type="project" value="TreeGrafter"/>
</dbReference>
<proteinExistence type="predicted"/>
<evidence type="ECO:0000313" key="3">
    <source>
        <dbReference type="Proteomes" id="UP000179448"/>
    </source>
</evidence>
<organism evidence="2 3">
    <name type="scientific">Candidatus Nomurabacteria bacterium RIFCSPLOWO2_01_FULL_36_10b</name>
    <dbReference type="NCBI Taxonomy" id="1801766"/>
    <lineage>
        <taxon>Bacteria</taxon>
        <taxon>Candidatus Nomuraibacteriota</taxon>
    </lineage>
</organism>